<dbReference type="EMBL" id="JAFDVD010000008">
    <property type="protein sequence ID" value="MBM6400503.1"/>
    <property type="molecule type" value="Genomic_DNA"/>
</dbReference>
<evidence type="ECO:0008006" key="3">
    <source>
        <dbReference type="Google" id="ProtNLM"/>
    </source>
</evidence>
<dbReference type="InterPro" id="IPR029083">
    <property type="entry name" value="Imm32"/>
</dbReference>
<protein>
    <recommendedName>
        <fullName evidence="3">YbaB/EbfC family nucleoid-associated protein</fullName>
    </recommendedName>
</protein>
<evidence type="ECO:0000313" key="1">
    <source>
        <dbReference type="EMBL" id="MBM6400503.1"/>
    </source>
</evidence>
<dbReference type="Proteomes" id="UP001430172">
    <property type="component" value="Unassembled WGS sequence"/>
</dbReference>
<dbReference type="RefSeq" id="WP_204130958.1">
    <property type="nucleotide sequence ID" value="NZ_JAFDVD010000008.1"/>
</dbReference>
<proteinExistence type="predicted"/>
<comment type="caution">
    <text evidence="1">The sequence shown here is derived from an EMBL/GenBank/DDBJ whole genome shotgun (WGS) entry which is preliminary data.</text>
</comment>
<gene>
    <name evidence="1" type="ORF">JQN70_08925</name>
</gene>
<keyword evidence="2" id="KW-1185">Reference proteome</keyword>
<evidence type="ECO:0000313" key="2">
    <source>
        <dbReference type="Proteomes" id="UP001430172"/>
    </source>
</evidence>
<accession>A0ABS2CKT4</accession>
<dbReference type="Pfam" id="PF15566">
    <property type="entry name" value="Imm32"/>
    <property type="match status" value="2"/>
</dbReference>
<sequence>MDLIYGLCRLLISGEDVELSGTPDALDGLAAELENAVDDSALTVSGGGVGLKRTTGTLLKVSLDGTTLWIEGNSEARDMVLSAMRGIAQAARQSGPSEVSRHVHIEYLGESDQWRDPNTILLVLAVQGPDQSG</sequence>
<reference evidence="1" key="1">
    <citation type="submission" date="2021-02" db="EMBL/GenBank/DDBJ databases">
        <title>Phycicoccus sp. MQZ13P-5T, whole genome shotgun sequence.</title>
        <authorList>
            <person name="Tuo L."/>
        </authorList>
    </citation>
    <scope>NUCLEOTIDE SEQUENCE</scope>
    <source>
        <strain evidence="1">MQZ13P-5</strain>
    </source>
</reference>
<name>A0ABS2CKT4_9MICO</name>
<organism evidence="1 2">
    <name type="scientific">Phycicoccus sonneratiae</name>
    <dbReference type="NCBI Taxonomy" id="2807628"/>
    <lineage>
        <taxon>Bacteria</taxon>
        <taxon>Bacillati</taxon>
        <taxon>Actinomycetota</taxon>
        <taxon>Actinomycetes</taxon>
        <taxon>Micrococcales</taxon>
        <taxon>Intrasporangiaceae</taxon>
        <taxon>Phycicoccus</taxon>
    </lineage>
</organism>